<keyword evidence="3" id="KW-1185">Reference proteome</keyword>
<dbReference type="AlphaFoldDB" id="A0A0N1IQH9"/>
<dbReference type="CDD" id="cd20235">
    <property type="entry name" value="PFM_spherulin-2a-like"/>
    <property type="match status" value="1"/>
</dbReference>
<evidence type="ECO:0000313" key="3">
    <source>
        <dbReference type="Proteomes" id="UP000053240"/>
    </source>
</evidence>
<gene>
    <name evidence="2" type="ORF">RR48_00283</name>
</gene>
<feature type="compositionally biased region" description="Polar residues" evidence="1">
    <location>
        <begin position="1"/>
        <end position="18"/>
    </location>
</feature>
<reference evidence="2 3" key="1">
    <citation type="journal article" date="2015" name="Nat. Commun.">
        <title>Outbred genome sequencing and CRISPR/Cas9 gene editing in butterflies.</title>
        <authorList>
            <person name="Li X."/>
            <person name="Fan D."/>
            <person name="Zhang W."/>
            <person name="Liu G."/>
            <person name="Zhang L."/>
            <person name="Zhao L."/>
            <person name="Fang X."/>
            <person name="Chen L."/>
            <person name="Dong Y."/>
            <person name="Chen Y."/>
            <person name="Ding Y."/>
            <person name="Zhao R."/>
            <person name="Feng M."/>
            <person name="Zhu Y."/>
            <person name="Feng Y."/>
            <person name="Jiang X."/>
            <person name="Zhu D."/>
            <person name="Xiang H."/>
            <person name="Feng X."/>
            <person name="Li S."/>
            <person name="Wang J."/>
            <person name="Zhang G."/>
            <person name="Kronforst M.R."/>
            <person name="Wang W."/>
        </authorList>
    </citation>
    <scope>NUCLEOTIDE SEQUENCE [LARGE SCALE GENOMIC DNA]</scope>
    <source>
        <strain evidence="2">Ya'a_city_454_Pm</strain>
        <tissue evidence="2">Whole body</tissue>
    </source>
</reference>
<feature type="region of interest" description="Disordered" evidence="1">
    <location>
        <begin position="1"/>
        <end position="35"/>
    </location>
</feature>
<comment type="caution">
    <text evidence="2">The sequence shown here is derived from an EMBL/GenBank/DDBJ whole genome shotgun (WGS) entry which is preliminary data.</text>
</comment>
<dbReference type="Gene3D" id="2.170.15.10">
    <property type="entry name" value="Proaerolysin, chain A, domain 3"/>
    <property type="match status" value="1"/>
</dbReference>
<protein>
    <submittedName>
        <fullName evidence="2">Spherulin-2A</fullName>
    </submittedName>
</protein>
<organism evidence="2 3">
    <name type="scientific">Papilio machaon</name>
    <name type="common">Old World swallowtail butterfly</name>
    <dbReference type="NCBI Taxonomy" id="76193"/>
    <lineage>
        <taxon>Eukaryota</taxon>
        <taxon>Metazoa</taxon>
        <taxon>Ecdysozoa</taxon>
        <taxon>Arthropoda</taxon>
        <taxon>Hexapoda</taxon>
        <taxon>Insecta</taxon>
        <taxon>Pterygota</taxon>
        <taxon>Neoptera</taxon>
        <taxon>Endopterygota</taxon>
        <taxon>Lepidoptera</taxon>
        <taxon>Glossata</taxon>
        <taxon>Ditrysia</taxon>
        <taxon>Papilionoidea</taxon>
        <taxon>Papilionidae</taxon>
        <taxon>Papilioninae</taxon>
        <taxon>Papilio</taxon>
    </lineage>
</organism>
<dbReference type="InParanoid" id="A0A0N1IQH9"/>
<sequence>MFGKATGTSGISFTSSWGESEERTESVTVQASSSVETELQPGQAATAVLSASKGSLEVEVLYLATLRGNVVVNFKSAYKGHHFFGPSIDSVMNSGDLDNEVIIKEIINIGFYTEANLKVYDKVSGETL</sequence>
<dbReference type="Proteomes" id="UP000053240">
    <property type="component" value="Unassembled WGS sequence"/>
</dbReference>
<proteinExistence type="predicted"/>
<evidence type="ECO:0000313" key="2">
    <source>
        <dbReference type="EMBL" id="KPJ20998.1"/>
    </source>
</evidence>
<evidence type="ECO:0000256" key="1">
    <source>
        <dbReference type="SAM" id="MobiDB-lite"/>
    </source>
</evidence>
<name>A0A0N1IQH9_PAPMA</name>
<dbReference type="EMBL" id="LADJ01013035">
    <property type="protein sequence ID" value="KPJ20998.1"/>
    <property type="molecule type" value="Genomic_DNA"/>
</dbReference>
<accession>A0A0N1IQH9</accession>
<feature type="compositionally biased region" description="Polar residues" evidence="1">
    <location>
        <begin position="26"/>
        <end position="35"/>
    </location>
</feature>